<protein>
    <submittedName>
        <fullName evidence="1">Uncharacterized protein</fullName>
    </submittedName>
</protein>
<gene>
    <name evidence="1" type="ORF">OTK00_002373</name>
</gene>
<reference evidence="1" key="1">
    <citation type="submission" date="2022-12" db="EMBL/GenBank/DDBJ databases">
        <authorList>
            <person name="Bing R.G."/>
            <person name="Willard D.J."/>
            <person name="Manesh M.J.H."/>
            <person name="Laemthong T."/>
            <person name="Crosby J.R."/>
            <person name="Kelly R.M."/>
        </authorList>
    </citation>
    <scope>NUCLEOTIDE SEQUENCE</scope>
    <source>
        <strain evidence="1">DSM 8990</strain>
    </source>
</reference>
<evidence type="ECO:0000313" key="1">
    <source>
        <dbReference type="EMBL" id="WAM33828.1"/>
    </source>
</evidence>
<dbReference type="RefSeq" id="WP_241765429.1">
    <property type="nucleotide sequence ID" value="NZ_CP113865.1"/>
</dbReference>
<name>A0ABY7BLV3_9FIRM</name>
<organism evidence="1 2">
    <name type="scientific">Caldicellulosiruptor morganii</name>
    <dbReference type="NCBI Taxonomy" id="1387555"/>
    <lineage>
        <taxon>Bacteria</taxon>
        <taxon>Bacillati</taxon>
        <taxon>Bacillota</taxon>
        <taxon>Bacillota incertae sedis</taxon>
        <taxon>Caldicellulosiruptorales</taxon>
        <taxon>Caldicellulosiruptoraceae</taxon>
        <taxon>Caldicellulosiruptor</taxon>
    </lineage>
</organism>
<keyword evidence="2" id="KW-1185">Reference proteome</keyword>
<evidence type="ECO:0000313" key="2">
    <source>
        <dbReference type="Proteomes" id="UP001164909"/>
    </source>
</evidence>
<dbReference type="PROSITE" id="PS51257">
    <property type="entry name" value="PROKAR_LIPOPROTEIN"/>
    <property type="match status" value="1"/>
</dbReference>
<proteinExistence type="predicted"/>
<dbReference type="Proteomes" id="UP001164909">
    <property type="component" value="Chromosome"/>
</dbReference>
<dbReference type="EMBL" id="CP113865">
    <property type="protein sequence ID" value="WAM33828.1"/>
    <property type="molecule type" value="Genomic_DNA"/>
</dbReference>
<accession>A0ABY7BLV3</accession>
<sequence length="328" mass="37951">MIKTFLKQRLTLFIFSIVLLINAGISCIKGMSLEKVDFFYLDKNTPYILRTIANIGGDKDYIASSSNISIYEGAHEVLKPRYEYPSIEVGVLATDEIIKKLKFTDLEGANNCKVRINNAKIESKTPLLIGGFNYYQFELYLSVDKLPKGIYLFDRIKYTFNGKTYAKEILCYMEVLKEKNNYDFLGVGGYSQQKYGNNRSIEDILAGNENGYIGDEWEFVYENMSRKNLRVMKIDVPRQIYPLVKCWTEPDIPSDGYLLKPGDKIQFRVFIPKDYSESYHIIMLSPRILYKEEGKKGIKVIYQSTRTGSDLYRAIERSAENLRNKIAR</sequence>